<evidence type="ECO:0000313" key="7">
    <source>
        <dbReference type="Proteomes" id="UP000715095"/>
    </source>
</evidence>
<comment type="similarity">
    <text evidence="5">Belongs to the class I-like SAM-binding methyltransferase superfamily. RNA M5U methyltransferase family.</text>
</comment>
<dbReference type="NCBIfam" id="TIGR00479">
    <property type="entry name" value="rumA"/>
    <property type="match status" value="1"/>
</dbReference>
<protein>
    <submittedName>
        <fullName evidence="6">23S rRNA (Uracil(1939)-C(5))-methyltransferase RlmD</fullName>
        <ecNumber evidence="6">2.1.1.190</ecNumber>
    </submittedName>
</protein>
<dbReference type="SUPFAM" id="SSF53335">
    <property type="entry name" value="S-adenosyl-L-methionine-dependent methyltransferases"/>
    <property type="match status" value="1"/>
</dbReference>
<keyword evidence="4" id="KW-0479">Metal-binding</keyword>
<evidence type="ECO:0000256" key="2">
    <source>
        <dbReference type="ARBA" id="ARBA00022679"/>
    </source>
</evidence>
<dbReference type="PANTHER" id="PTHR11061:SF30">
    <property type="entry name" value="TRNA (URACIL(54)-C(5))-METHYLTRANSFERASE"/>
    <property type="match status" value="1"/>
</dbReference>
<evidence type="ECO:0000256" key="1">
    <source>
        <dbReference type="ARBA" id="ARBA00022603"/>
    </source>
</evidence>
<evidence type="ECO:0000256" key="5">
    <source>
        <dbReference type="PROSITE-ProRule" id="PRU01024"/>
    </source>
</evidence>
<dbReference type="InterPro" id="IPR029063">
    <property type="entry name" value="SAM-dependent_MTases_sf"/>
</dbReference>
<dbReference type="CDD" id="cd02440">
    <property type="entry name" value="AdoMet_MTases"/>
    <property type="match status" value="1"/>
</dbReference>
<feature type="binding site" evidence="5">
    <location>
        <position position="346"/>
    </location>
    <ligand>
        <name>S-adenosyl-L-methionine</name>
        <dbReference type="ChEBI" id="CHEBI:59789"/>
    </ligand>
</feature>
<keyword evidence="3 5" id="KW-0949">S-adenosyl-L-methionine</keyword>
<dbReference type="PROSITE" id="PS51687">
    <property type="entry name" value="SAM_MT_RNA_M5U"/>
    <property type="match status" value="1"/>
</dbReference>
<feature type="binding site" evidence="5">
    <location>
        <position position="367"/>
    </location>
    <ligand>
        <name>S-adenosyl-L-methionine</name>
        <dbReference type="ChEBI" id="CHEBI:59789"/>
    </ligand>
</feature>
<dbReference type="Gene3D" id="2.40.50.140">
    <property type="entry name" value="Nucleic acid-binding proteins"/>
    <property type="match status" value="1"/>
</dbReference>
<keyword evidence="4" id="KW-0411">Iron-sulfur</keyword>
<dbReference type="InterPro" id="IPR010280">
    <property type="entry name" value="U5_MeTrfase_fam"/>
</dbReference>
<dbReference type="GO" id="GO:0008168">
    <property type="term" value="F:methyltransferase activity"/>
    <property type="evidence" value="ECO:0007669"/>
    <property type="project" value="UniProtKB-KW"/>
</dbReference>
<feature type="active site" description="Nucleophile" evidence="5">
    <location>
        <position position="446"/>
    </location>
</feature>
<evidence type="ECO:0000256" key="4">
    <source>
        <dbReference type="ARBA" id="ARBA00023014"/>
    </source>
</evidence>
<evidence type="ECO:0000256" key="3">
    <source>
        <dbReference type="ARBA" id="ARBA00022691"/>
    </source>
</evidence>
<keyword evidence="7" id="KW-1185">Reference proteome</keyword>
<dbReference type="Gene3D" id="2.40.50.1070">
    <property type="match status" value="1"/>
</dbReference>
<comment type="caution">
    <text evidence="6">The sequence shown here is derived from an EMBL/GenBank/DDBJ whole genome shotgun (WGS) entry which is preliminary data.</text>
</comment>
<feature type="binding site" evidence="5">
    <location>
        <position position="317"/>
    </location>
    <ligand>
        <name>S-adenosyl-L-methionine</name>
        <dbReference type="ChEBI" id="CHEBI:59789"/>
    </ligand>
</feature>
<dbReference type="Gene3D" id="3.40.50.150">
    <property type="entry name" value="Vaccinia Virus protein VP39"/>
    <property type="match status" value="1"/>
</dbReference>
<accession>A0ABS2DU15</accession>
<name>A0ABS2DU15_9BURK</name>
<reference evidence="6 7" key="1">
    <citation type="journal article" date="2021" name="Sci. Rep.">
        <title>The distribution of antibiotic resistance genes in chicken gut microbiota commensals.</title>
        <authorList>
            <person name="Juricova H."/>
            <person name="Matiasovicova J."/>
            <person name="Kubasova T."/>
            <person name="Cejkova D."/>
            <person name="Rychlik I."/>
        </authorList>
    </citation>
    <scope>NUCLEOTIDE SEQUENCE [LARGE SCALE GENOMIC DNA]</scope>
    <source>
        <strain evidence="6 7">An829</strain>
    </source>
</reference>
<dbReference type="GO" id="GO:0032259">
    <property type="term" value="P:methylation"/>
    <property type="evidence" value="ECO:0007669"/>
    <property type="project" value="UniProtKB-KW"/>
</dbReference>
<organism evidence="6 7">
    <name type="scientific">Sutterella massiliensis</name>
    <dbReference type="NCBI Taxonomy" id="1816689"/>
    <lineage>
        <taxon>Bacteria</taxon>
        <taxon>Pseudomonadati</taxon>
        <taxon>Pseudomonadota</taxon>
        <taxon>Betaproteobacteria</taxon>
        <taxon>Burkholderiales</taxon>
        <taxon>Sutterellaceae</taxon>
        <taxon>Sutterella</taxon>
    </lineage>
</organism>
<keyword evidence="4" id="KW-0408">Iron</keyword>
<dbReference type="PANTHER" id="PTHR11061">
    <property type="entry name" value="RNA M5U METHYLTRANSFERASE"/>
    <property type="match status" value="1"/>
</dbReference>
<feature type="binding site" evidence="5">
    <location>
        <position position="419"/>
    </location>
    <ligand>
        <name>S-adenosyl-L-methionine</name>
        <dbReference type="ChEBI" id="CHEBI:59789"/>
    </ligand>
</feature>
<sequence length="495" mass="52864">MAKKTREVRVPALRRADDVRLSGLAPTGAGTVEIEGLEVVVPGALPGDRAAFDWRPPMPGGRRGLAEGEVRILEKSPLRGASPLERCAKAGRCGGCPMACLRYDAEIELKWRQLLKDELAAAGFDADALCTEPLQQPEAARTGFRNKAVLYPCRESAPNGRGRFGFFRAGTHEVVPAEDCPLAPAWMHEAARIGASLMDTPAAGEEDLFAPYDESSGTGSVRALLMREGAPAAGATRGERLVTLVLRERPSEAAVARIRSAFAALPLEHLSFNVHPNPGNAVLGFEEGATHVIEGREAIETTLEGLSFEVRPETFLQVNTPQTPRLYERAFSLLELSPEDGFLDLYSGIGTITLLGAKRARRALGIEIVAPSVACAEVNARRNGIQNARFLCGPVESVLASDAFRAEAAASRFTKAIVDPAYKGLASGVAQALAAIGLERIVYVACGPKNFVRDAKCFAALGYRLVRVEAVDLFPGALHIEAVGLFVKEAGESDT</sequence>
<dbReference type="EC" id="2.1.1.190" evidence="6"/>
<dbReference type="RefSeq" id="WP_205104239.1">
    <property type="nucleotide sequence ID" value="NZ_JACJJC010000022.1"/>
</dbReference>
<dbReference type="InterPro" id="IPR012340">
    <property type="entry name" value="NA-bd_OB-fold"/>
</dbReference>
<keyword evidence="2 5" id="KW-0808">Transferase</keyword>
<evidence type="ECO:0000313" key="6">
    <source>
        <dbReference type="EMBL" id="MBM6704850.1"/>
    </source>
</evidence>
<dbReference type="EMBL" id="JACJJC010000022">
    <property type="protein sequence ID" value="MBM6704850.1"/>
    <property type="molecule type" value="Genomic_DNA"/>
</dbReference>
<proteinExistence type="inferred from homology"/>
<dbReference type="Proteomes" id="UP000715095">
    <property type="component" value="Unassembled WGS sequence"/>
</dbReference>
<gene>
    <name evidence="6" type="primary">rlmD</name>
    <name evidence="6" type="ORF">H6A60_10200</name>
</gene>
<keyword evidence="1 5" id="KW-0489">Methyltransferase</keyword>
<dbReference type="Pfam" id="PF05958">
    <property type="entry name" value="tRNA_U5-meth_tr"/>
    <property type="match status" value="1"/>
</dbReference>